<dbReference type="InterPro" id="IPR001461">
    <property type="entry name" value="Aspartic_peptidase_A1"/>
</dbReference>
<proteinExistence type="inferred from homology"/>
<feature type="chain" id="PRO_5019273579" description="Peptidase A1 domain-containing protein" evidence="4">
    <location>
        <begin position="20"/>
        <end position="881"/>
    </location>
</feature>
<accession>A0A420YLX4</accession>
<keyword evidence="3" id="KW-1133">Transmembrane helix</keyword>
<evidence type="ECO:0000259" key="5">
    <source>
        <dbReference type="PROSITE" id="PS51767"/>
    </source>
</evidence>
<feature type="signal peptide" evidence="4">
    <location>
        <begin position="1"/>
        <end position="19"/>
    </location>
</feature>
<dbReference type="PANTHER" id="PTHR47966:SF51">
    <property type="entry name" value="BETA-SITE APP-CLEAVING ENZYME, ISOFORM A-RELATED"/>
    <property type="match status" value="1"/>
</dbReference>
<dbReference type="GO" id="GO:0004190">
    <property type="term" value="F:aspartic-type endopeptidase activity"/>
    <property type="evidence" value="ECO:0007669"/>
    <property type="project" value="InterPro"/>
</dbReference>
<evidence type="ECO:0000313" key="7">
    <source>
        <dbReference type="Proteomes" id="UP000275385"/>
    </source>
</evidence>
<dbReference type="CDD" id="cd05471">
    <property type="entry name" value="pepsin_like"/>
    <property type="match status" value="1"/>
</dbReference>
<feature type="compositionally biased region" description="Low complexity" evidence="2">
    <location>
        <begin position="639"/>
        <end position="648"/>
    </location>
</feature>
<protein>
    <recommendedName>
        <fullName evidence="5">Peptidase A1 domain-containing protein</fullName>
    </recommendedName>
</protein>
<gene>
    <name evidence="6" type="ORF">DL546_008385</name>
</gene>
<dbReference type="InterPro" id="IPR033121">
    <property type="entry name" value="PEPTIDASE_A1"/>
</dbReference>
<dbReference type="InterPro" id="IPR034164">
    <property type="entry name" value="Pepsin-like_dom"/>
</dbReference>
<feature type="region of interest" description="Disordered" evidence="2">
    <location>
        <begin position="483"/>
        <end position="505"/>
    </location>
</feature>
<keyword evidence="7" id="KW-1185">Reference proteome</keyword>
<dbReference type="AlphaFoldDB" id="A0A420YLX4"/>
<comment type="caution">
    <text evidence="6">The sequence shown here is derived from an EMBL/GenBank/DDBJ whole genome shotgun (WGS) entry which is preliminary data.</text>
</comment>
<feature type="compositionally biased region" description="Low complexity" evidence="2">
    <location>
        <begin position="760"/>
        <end position="771"/>
    </location>
</feature>
<keyword evidence="3" id="KW-0812">Transmembrane</keyword>
<feature type="region of interest" description="Disordered" evidence="2">
    <location>
        <begin position="715"/>
        <end position="745"/>
    </location>
</feature>
<dbReference type="PROSITE" id="PS51767">
    <property type="entry name" value="PEPTIDASE_A1"/>
    <property type="match status" value="1"/>
</dbReference>
<dbReference type="SUPFAM" id="SSF50630">
    <property type="entry name" value="Acid proteases"/>
    <property type="match status" value="1"/>
</dbReference>
<organism evidence="6 7">
    <name type="scientific">Coniochaeta pulveracea</name>
    <dbReference type="NCBI Taxonomy" id="177199"/>
    <lineage>
        <taxon>Eukaryota</taxon>
        <taxon>Fungi</taxon>
        <taxon>Dikarya</taxon>
        <taxon>Ascomycota</taxon>
        <taxon>Pezizomycotina</taxon>
        <taxon>Sordariomycetes</taxon>
        <taxon>Sordariomycetidae</taxon>
        <taxon>Coniochaetales</taxon>
        <taxon>Coniochaetaceae</taxon>
        <taxon>Coniochaeta</taxon>
    </lineage>
</organism>
<evidence type="ECO:0000256" key="3">
    <source>
        <dbReference type="SAM" id="Phobius"/>
    </source>
</evidence>
<name>A0A420YLX4_9PEZI</name>
<feature type="compositionally biased region" description="Low complexity" evidence="2">
    <location>
        <begin position="715"/>
        <end position="733"/>
    </location>
</feature>
<dbReference type="Proteomes" id="UP000275385">
    <property type="component" value="Unassembled WGS sequence"/>
</dbReference>
<feature type="region of interest" description="Disordered" evidence="2">
    <location>
        <begin position="759"/>
        <end position="867"/>
    </location>
</feature>
<dbReference type="PRINTS" id="PR00792">
    <property type="entry name" value="PEPSIN"/>
</dbReference>
<feature type="transmembrane region" description="Helical" evidence="3">
    <location>
        <begin position="453"/>
        <end position="474"/>
    </location>
</feature>
<comment type="similarity">
    <text evidence="1">Belongs to the peptidase A1 family.</text>
</comment>
<evidence type="ECO:0000313" key="6">
    <source>
        <dbReference type="EMBL" id="RKU48879.1"/>
    </source>
</evidence>
<feature type="compositionally biased region" description="Low complexity" evidence="2">
    <location>
        <begin position="679"/>
        <end position="701"/>
    </location>
</feature>
<reference evidence="6 7" key="1">
    <citation type="submission" date="2018-08" db="EMBL/GenBank/DDBJ databases">
        <title>Draft genome of the lignicolous fungus Coniochaeta pulveracea.</title>
        <authorList>
            <person name="Borstlap C.J."/>
            <person name="De Witt R.N."/>
            <person name="Botha A."/>
            <person name="Volschenk H."/>
        </authorList>
    </citation>
    <scope>NUCLEOTIDE SEQUENCE [LARGE SCALE GENOMIC DNA]</scope>
    <source>
        <strain evidence="6 7">CAB683</strain>
    </source>
</reference>
<evidence type="ECO:0000256" key="4">
    <source>
        <dbReference type="SAM" id="SignalP"/>
    </source>
</evidence>
<sequence length="881" mass="96292">MRLACLVVATLGDVLFLAARSIAATEALWVQPSGNWFGIDGDWSSFAFGVGAPIQHVELTISTALSEIWVVEETGCYPNIVCFNARGGVFNHSQSNSWQPLGPWQLGLGDLPFGGNGDYGLDQITFTDTISQVTTSVGNALVAGINDTHYYQGYIGLGVNQGRFGENTTNPLMIQLAETYGLIPSHSYGYTAGANYADKMPASLTLGGYDKLRFKPHDVNFNLDANTRTPSVRLRGVTATVLDLQSAPTSNWISTSQPLLSMNDSIKAIIDTSTPYLWLPQSVCDRFAAKLSLQWNETLGVYVFSEGSQYTDYLQRDDLNFTFSVSSYDYLDDFADPLALPGVVNITVPAAAFAQLLRYPFNNVIQFTDSSIPYFPLKRAVEGKPYILGRAFMQAAYMIMNYETGSFSLHEALFPENPATNREIVTIEHAPTSPYPGYVPPPPESTGLRTPQIVGIAVAAALGGSIALIVWWCWYRRRKTRTSNPRSSTTLEEMKEETASVESDLPRSPVRRMMSAIIGRRRGAKKPAVHEVHGNETQPVEFAADASHEVYELPVPLEPVELDSNDGGTNETTEFGTDHSHGLSPYEIARRKLDRQLQGPVPVYMPPEGEKTCYDVSPVAHYRPSDEPSPASSPTYANSNSLPRSLPSPLSPHPAEWTNRHFDLPSPMTVAPPFPSPQFPGNNPSPSSSPLSPTSPRSLHSLQTRIPPFERSVITHSSSSNVSPVTPVSGSVIPPSPSYQRTPIDPSRVICLGPLPENVQLPRLQPSLPRLVTPDGRMIEPGPHSNSPGPSPLSPLSGASGHRRRSTSTLGSNFTEEEVDRIKEATRHGSSSSRQPPHVQSEGEQDTDEIPRSPASMIDPGSELIHVPQLAEKRYSWENTR</sequence>
<evidence type="ECO:0000256" key="2">
    <source>
        <dbReference type="SAM" id="MobiDB-lite"/>
    </source>
</evidence>
<feature type="region of interest" description="Disordered" evidence="2">
    <location>
        <begin position="619"/>
        <end position="701"/>
    </location>
</feature>
<keyword evidence="3" id="KW-0472">Membrane</keyword>
<dbReference type="OrthoDB" id="5233646at2759"/>
<dbReference type="InterPro" id="IPR021109">
    <property type="entry name" value="Peptidase_aspartic_dom_sf"/>
</dbReference>
<dbReference type="Gene3D" id="2.40.70.10">
    <property type="entry name" value="Acid Proteases"/>
    <property type="match status" value="2"/>
</dbReference>
<feature type="compositionally biased region" description="Low complexity" evidence="2">
    <location>
        <begin position="781"/>
        <end position="800"/>
    </location>
</feature>
<dbReference type="Pfam" id="PF00026">
    <property type="entry name" value="Asp"/>
    <property type="match status" value="1"/>
</dbReference>
<dbReference type="EMBL" id="QVQW01000003">
    <property type="protein sequence ID" value="RKU48879.1"/>
    <property type="molecule type" value="Genomic_DNA"/>
</dbReference>
<keyword evidence="4" id="KW-0732">Signal</keyword>
<dbReference type="GO" id="GO:0006508">
    <property type="term" value="P:proteolysis"/>
    <property type="evidence" value="ECO:0007669"/>
    <property type="project" value="InterPro"/>
</dbReference>
<evidence type="ECO:0000256" key="1">
    <source>
        <dbReference type="ARBA" id="ARBA00007447"/>
    </source>
</evidence>
<dbReference type="PANTHER" id="PTHR47966">
    <property type="entry name" value="BETA-SITE APP-CLEAVING ENZYME, ISOFORM A-RELATED"/>
    <property type="match status" value="1"/>
</dbReference>
<dbReference type="STRING" id="177199.A0A420YLX4"/>
<feature type="domain" description="Peptidase A1" evidence="5">
    <location>
        <begin position="44"/>
        <end position="410"/>
    </location>
</feature>
<dbReference type="GO" id="GO:0000324">
    <property type="term" value="C:fungal-type vacuole"/>
    <property type="evidence" value="ECO:0007669"/>
    <property type="project" value="TreeGrafter"/>
</dbReference>